<dbReference type="RefSeq" id="WP_072953809.1">
    <property type="nucleotide sequence ID" value="NZ_FQUT01000002.1"/>
</dbReference>
<name>A0A1M4XMB1_9FLAO</name>
<protein>
    <recommendedName>
        <fullName evidence="4">HTH cro/C1-type domain-containing protein</fullName>
    </recommendedName>
</protein>
<gene>
    <name evidence="2" type="ORF">SAMN05443633_102369</name>
</gene>
<evidence type="ECO:0008006" key="4">
    <source>
        <dbReference type="Google" id="ProtNLM"/>
    </source>
</evidence>
<proteinExistence type="predicted"/>
<evidence type="ECO:0000313" key="3">
    <source>
        <dbReference type="Proteomes" id="UP000184518"/>
    </source>
</evidence>
<dbReference type="Proteomes" id="UP000184518">
    <property type="component" value="Unassembled WGS sequence"/>
</dbReference>
<dbReference type="OrthoDB" id="1363267at2"/>
<evidence type="ECO:0000256" key="1">
    <source>
        <dbReference type="SAM" id="Coils"/>
    </source>
</evidence>
<keyword evidence="1" id="KW-0175">Coiled coil</keyword>
<dbReference type="AlphaFoldDB" id="A0A1M4XMB1"/>
<evidence type="ECO:0000313" key="2">
    <source>
        <dbReference type="EMBL" id="SHE94609.1"/>
    </source>
</evidence>
<accession>A0A1M4XMB1</accession>
<organism evidence="2 3">
    <name type="scientific">Chryseobacterium arachidis</name>
    <dbReference type="NCBI Taxonomy" id="1416778"/>
    <lineage>
        <taxon>Bacteria</taxon>
        <taxon>Pseudomonadati</taxon>
        <taxon>Bacteroidota</taxon>
        <taxon>Flavobacteriia</taxon>
        <taxon>Flavobacteriales</taxon>
        <taxon>Weeksellaceae</taxon>
        <taxon>Chryseobacterium group</taxon>
        <taxon>Chryseobacterium</taxon>
    </lineage>
</organism>
<dbReference type="STRING" id="1416778.SAMN05443633_102369"/>
<keyword evidence="3" id="KW-1185">Reference proteome</keyword>
<dbReference type="EMBL" id="FQUT01000002">
    <property type="protein sequence ID" value="SHE94609.1"/>
    <property type="molecule type" value="Genomic_DNA"/>
</dbReference>
<reference evidence="3" key="1">
    <citation type="submission" date="2016-11" db="EMBL/GenBank/DDBJ databases">
        <authorList>
            <person name="Varghese N."/>
            <person name="Submissions S."/>
        </authorList>
    </citation>
    <scope>NUCLEOTIDE SEQUENCE [LARGE SCALE GENOMIC DNA]</scope>
    <source>
        <strain evidence="3">DSM 27619</strain>
    </source>
</reference>
<feature type="coiled-coil region" evidence="1">
    <location>
        <begin position="59"/>
        <end position="86"/>
    </location>
</feature>
<sequence>MTQAEVARRMGIIPNSLANYFKQPSLQFGILWNIGLALEYDFLKELTNYYPAGLPFNENANIIRELNEKKEALDEMQKEIRIYKSALGIQE</sequence>